<feature type="transmembrane region" description="Helical" evidence="7">
    <location>
        <begin position="161"/>
        <end position="183"/>
    </location>
</feature>
<dbReference type="GO" id="GO:0005886">
    <property type="term" value="C:plasma membrane"/>
    <property type="evidence" value="ECO:0007669"/>
    <property type="project" value="UniProtKB-SubCell"/>
</dbReference>
<dbReference type="InterPro" id="IPR020846">
    <property type="entry name" value="MFS_dom"/>
</dbReference>
<keyword evidence="5 7" id="KW-1133">Transmembrane helix</keyword>
<dbReference type="OrthoDB" id="5379144at2"/>
<feature type="transmembrane region" description="Helical" evidence="7">
    <location>
        <begin position="211"/>
        <end position="234"/>
    </location>
</feature>
<protein>
    <submittedName>
        <fullName evidence="9">MFS transporter</fullName>
    </submittedName>
</protein>
<evidence type="ECO:0000256" key="7">
    <source>
        <dbReference type="SAM" id="Phobius"/>
    </source>
</evidence>
<dbReference type="PROSITE" id="PS50850">
    <property type="entry name" value="MFS"/>
    <property type="match status" value="1"/>
</dbReference>
<dbReference type="InterPro" id="IPR036259">
    <property type="entry name" value="MFS_trans_sf"/>
</dbReference>
<evidence type="ECO:0000256" key="4">
    <source>
        <dbReference type="ARBA" id="ARBA00022692"/>
    </source>
</evidence>
<evidence type="ECO:0000313" key="10">
    <source>
        <dbReference type="Proteomes" id="UP000680750"/>
    </source>
</evidence>
<accession>A0A810L2I1</accession>
<dbReference type="GO" id="GO:0022857">
    <property type="term" value="F:transmembrane transporter activity"/>
    <property type="evidence" value="ECO:0007669"/>
    <property type="project" value="InterPro"/>
</dbReference>
<evidence type="ECO:0000313" key="9">
    <source>
        <dbReference type="EMBL" id="BCJ29095.1"/>
    </source>
</evidence>
<dbReference type="SUPFAM" id="SSF103473">
    <property type="entry name" value="MFS general substrate transporter"/>
    <property type="match status" value="1"/>
</dbReference>
<dbReference type="AlphaFoldDB" id="A0A810L2I1"/>
<keyword evidence="6 7" id="KW-0472">Membrane</keyword>
<feature type="domain" description="Major facilitator superfamily (MFS) profile" evidence="8">
    <location>
        <begin position="1"/>
        <end position="388"/>
    </location>
</feature>
<dbReference type="InterPro" id="IPR050171">
    <property type="entry name" value="MFS_Transporters"/>
</dbReference>
<feature type="transmembrane region" description="Helical" evidence="7">
    <location>
        <begin position="100"/>
        <end position="122"/>
    </location>
</feature>
<dbReference type="InterPro" id="IPR005829">
    <property type="entry name" value="Sugar_transporter_CS"/>
</dbReference>
<evidence type="ECO:0000259" key="8">
    <source>
        <dbReference type="PROSITE" id="PS50850"/>
    </source>
</evidence>
<comment type="subcellular location">
    <subcellularLocation>
        <location evidence="1">Cell membrane</location>
        <topology evidence="1">Multi-pass membrane protein</topology>
    </subcellularLocation>
</comment>
<name>A0A810L2I1_9ACTN</name>
<keyword evidence="10" id="KW-1185">Reference proteome</keyword>
<sequence length="405" mass="41332">MFTTFNGLPRAAWVLFAGTVVNRLGFVVGPFLVFFLGSRGIDTAQIPYVLTALGAGNLVGPAVGGILADRLGRRATVLAGLIGTAAAQACLFAAPNVALLALSAVLLSSTATMVAPAAAALLSDAVPAPRRYAAFALLHWAINIGTAVAGVLGGYLATYGYWLLFVVDGVSSLAFAAIAAALLPAGRSVPPTAATSGIGYAVVLRDPLARVLLPLLGVGLMIYSLTEVCLPLAIRDDGLSTRTYGALAALNAVLVVVLQPVATRVLARFRQIRVYFLASVLVAVGVGATGLAHHPWSYAVTVVIWSVGEAMASGIADAVVAGLAPVDARGRYQGSFRWMWGLGRFCALSVATAVYAAAGPEFVWWFAVGGGVAAAVGMLALGSATARRTAELDRATATTPAPVAA</sequence>
<organism evidence="9 10">
    <name type="scientific">Actinocatenispora sera</name>
    <dbReference type="NCBI Taxonomy" id="390989"/>
    <lineage>
        <taxon>Bacteria</taxon>
        <taxon>Bacillati</taxon>
        <taxon>Actinomycetota</taxon>
        <taxon>Actinomycetes</taxon>
        <taxon>Micromonosporales</taxon>
        <taxon>Micromonosporaceae</taxon>
        <taxon>Actinocatenispora</taxon>
    </lineage>
</organism>
<evidence type="ECO:0000256" key="6">
    <source>
        <dbReference type="ARBA" id="ARBA00023136"/>
    </source>
</evidence>
<feature type="transmembrane region" description="Helical" evidence="7">
    <location>
        <begin position="274"/>
        <end position="296"/>
    </location>
</feature>
<reference evidence="9" key="1">
    <citation type="submission" date="2020-08" db="EMBL/GenBank/DDBJ databases">
        <title>Whole genome shotgun sequence of Actinocatenispora sera NBRC 101916.</title>
        <authorList>
            <person name="Komaki H."/>
            <person name="Tamura T."/>
        </authorList>
    </citation>
    <scope>NUCLEOTIDE SEQUENCE</scope>
    <source>
        <strain evidence="9">NBRC 101916</strain>
    </source>
</reference>
<dbReference type="KEGG" id="aser:Asera_32030"/>
<dbReference type="Pfam" id="PF07690">
    <property type="entry name" value="MFS_1"/>
    <property type="match status" value="1"/>
</dbReference>
<dbReference type="EMBL" id="AP023354">
    <property type="protein sequence ID" value="BCJ29095.1"/>
    <property type="molecule type" value="Genomic_DNA"/>
</dbReference>
<keyword evidence="2" id="KW-0813">Transport</keyword>
<dbReference type="InterPro" id="IPR011701">
    <property type="entry name" value="MFS"/>
</dbReference>
<feature type="transmembrane region" description="Helical" evidence="7">
    <location>
        <begin position="75"/>
        <end position="94"/>
    </location>
</feature>
<evidence type="ECO:0000256" key="3">
    <source>
        <dbReference type="ARBA" id="ARBA00022475"/>
    </source>
</evidence>
<evidence type="ECO:0000256" key="5">
    <source>
        <dbReference type="ARBA" id="ARBA00022989"/>
    </source>
</evidence>
<proteinExistence type="predicted"/>
<evidence type="ECO:0000256" key="1">
    <source>
        <dbReference type="ARBA" id="ARBA00004651"/>
    </source>
</evidence>
<dbReference type="RefSeq" id="WP_035298094.1">
    <property type="nucleotide sequence ID" value="NZ_AP023354.1"/>
</dbReference>
<feature type="transmembrane region" description="Helical" evidence="7">
    <location>
        <begin position="364"/>
        <end position="384"/>
    </location>
</feature>
<feature type="transmembrane region" description="Helical" evidence="7">
    <location>
        <begin position="246"/>
        <end position="267"/>
    </location>
</feature>
<feature type="transmembrane region" description="Helical" evidence="7">
    <location>
        <begin position="12"/>
        <end position="36"/>
    </location>
</feature>
<dbReference type="PANTHER" id="PTHR23517">
    <property type="entry name" value="RESISTANCE PROTEIN MDTM, PUTATIVE-RELATED-RELATED"/>
    <property type="match status" value="1"/>
</dbReference>
<dbReference type="Proteomes" id="UP000680750">
    <property type="component" value="Chromosome"/>
</dbReference>
<feature type="transmembrane region" description="Helical" evidence="7">
    <location>
        <begin position="134"/>
        <end position="155"/>
    </location>
</feature>
<feature type="transmembrane region" description="Helical" evidence="7">
    <location>
        <begin position="302"/>
        <end position="326"/>
    </location>
</feature>
<keyword evidence="3" id="KW-1003">Cell membrane</keyword>
<gene>
    <name evidence="9" type="ORF">Asera_32030</name>
</gene>
<dbReference type="PANTHER" id="PTHR23517:SF2">
    <property type="entry name" value="MULTIDRUG RESISTANCE PROTEIN MDTH"/>
    <property type="match status" value="1"/>
</dbReference>
<feature type="transmembrane region" description="Helical" evidence="7">
    <location>
        <begin position="338"/>
        <end position="358"/>
    </location>
</feature>
<evidence type="ECO:0000256" key="2">
    <source>
        <dbReference type="ARBA" id="ARBA00022448"/>
    </source>
</evidence>
<dbReference type="PROSITE" id="PS00216">
    <property type="entry name" value="SUGAR_TRANSPORT_1"/>
    <property type="match status" value="1"/>
</dbReference>
<keyword evidence="4 7" id="KW-0812">Transmembrane</keyword>
<feature type="transmembrane region" description="Helical" evidence="7">
    <location>
        <begin position="48"/>
        <end position="68"/>
    </location>
</feature>
<dbReference type="Gene3D" id="1.20.1250.20">
    <property type="entry name" value="MFS general substrate transporter like domains"/>
    <property type="match status" value="1"/>
</dbReference>